<protein>
    <submittedName>
        <fullName evidence="1">Uncharacterized protein</fullName>
    </submittedName>
</protein>
<proteinExistence type="predicted"/>
<accession>A0A1I4JLC6</accession>
<organism evidence="1 2">
    <name type="scientific">Nitrosomonas communis</name>
    <dbReference type="NCBI Taxonomy" id="44574"/>
    <lineage>
        <taxon>Bacteria</taxon>
        <taxon>Pseudomonadati</taxon>
        <taxon>Pseudomonadota</taxon>
        <taxon>Betaproteobacteria</taxon>
        <taxon>Nitrosomonadales</taxon>
        <taxon>Nitrosomonadaceae</taxon>
        <taxon>Nitrosomonas</taxon>
    </lineage>
</organism>
<evidence type="ECO:0000313" key="1">
    <source>
        <dbReference type="EMBL" id="SFL66906.1"/>
    </source>
</evidence>
<dbReference type="EMBL" id="FOUB01000002">
    <property type="protein sequence ID" value="SFL66906.1"/>
    <property type="molecule type" value="Genomic_DNA"/>
</dbReference>
<gene>
    <name evidence="1" type="ORF">SAMN05421863_100292</name>
</gene>
<name>A0A1I4JLC6_9PROT</name>
<evidence type="ECO:0000313" key="2">
    <source>
        <dbReference type="Proteomes" id="UP000183287"/>
    </source>
</evidence>
<dbReference type="Proteomes" id="UP000183287">
    <property type="component" value="Unassembled WGS sequence"/>
</dbReference>
<keyword evidence="2" id="KW-1185">Reference proteome</keyword>
<dbReference type="AlphaFoldDB" id="A0A1I4JLC6"/>
<reference evidence="2" key="1">
    <citation type="submission" date="2016-10" db="EMBL/GenBank/DDBJ databases">
        <authorList>
            <person name="Varghese N."/>
            <person name="Submissions S."/>
        </authorList>
    </citation>
    <scope>NUCLEOTIDE SEQUENCE [LARGE SCALE GENOMIC DNA]</scope>
    <source>
        <strain evidence="2">Nm44</strain>
    </source>
</reference>
<sequence length="32" mass="3890">MHKPTIFIPWEYNNYIEEKSKRSDRGVINPAR</sequence>